<dbReference type="InterPro" id="IPR050185">
    <property type="entry name" value="Ub_carboxyl-term_hydrolase"/>
</dbReference>
<name>A0A8H4ASI3_GIGMA</name>
<feature type="domain" description="Peptidase C19 ubiquitin carboxyl-terminal hydrolase" evidence="1">
    <location>
        <begin position="75"/>
        <end position="162"/>
    </location>
</feature>
<accession>A0A8H4ASI3</accession>
<dbReference type="AlphaFoldDB" id="A0A8H4ASI3"/>
<evidence type="ECO:0000259" key="1">
    <source>
        <dbReference type="Pfam" id="PF00443"/>
    </source>
</evidence>
<dbReference type="Pfam" id="PF00443">
    <property type="entry name" value="UCH"/>
    <property type="match status" value="1"/>
</dbReference>
<dbReference type="Proteomes" id="UP000439903">
    <property type="component" value="Unassembled WGS sequence"/>
</dbReference>
<proteinExistence type="predicted"/>
<dbReference type="PANTHER" id="PTHR21646">
    <property type="entry name" value="UBIQUITIN CARBOXYL-TERMINAL HYDROLASE"/>
    <property type="match status" value="1"/>
</dbReference>
<reference evidence="2 3" key="1">
    <citation type="journal article" date="2019" name="Environ. Microbiol.">
        <title>At the nexus of three kingdoms: the genome of the mycorrhizal fungus Gigaspora margarita provides insights into plant, endobacterial and fungal interactions.</title>
        <authorList>
            <person name="Venice F."/>
            <person name="Ghignone S."/>
            <person name="Salvioli di Fossalunga A."/>
            <person name="Amselem J."/>
            <person name="Novero M."/>
            <person name="Xianan X."/>
            <person name="Sedzielewska Toro K."/>
            <person name="Morin E."/>
            <person name="Lipzen A."/>
            <person name="Grigoriev I.V."/>
            <person name="Henrissat B."/>
            <person name="Martin F.M."/>
            <person name="Bonfante P."/>
        </authorList>
    </citation>
    <scope>NUCLEOTIDE SEQUENCE [LARGE SCALE GENOMIC DNA]</scope>
    <source>
        <strain evidence="2 3">BEG34</strain>
    </source>
</reference>
<dbReference type="GO" id="GO:0004843">
    <property type="term" value="F:cysteine-type deubiquitinase activity"/>
    <property type="evidence" value="ECO:0007669"/>
    <property type="project" value="InterPro"/>
</dbReference>
<dbReference type="InterPro" id="IPR001394">
    <property type="entry name" value="Peptidase_C19_UCH"/>
</dbReference>
<dbReference type="InterPro" id="IPR038765">
    <property type="entry name" value="Papain-like_cys_pep_sf"/>
</dbReference>
<dbReference type="OrthoDB" id="292964at2759"/>
<sequence>MPLPRSIPNVSNNSQLISLRGKKNPDYDTLDPYRKYHMCNKLYHPLLLIMKVKSPEYSHTSESSFSQMGSGIGTIGLRNLGNTCFMKFNSPMFKRYFTICKVFLDGSFKRHINRNNPLGAKGEELADKFATLIRVMWSDQYVSVSPVTFKEAIGCFAPQLNNKILKNF</sequence>
<dbReference type="Gene3D" id="3.90.70.10">
    <property type="entry name" value="Cysteine proteinases"/>
    <property type="match status" value="1"/>
</dbReference>
<comment type="caution">
    <text evidence="2">The sequence shown here is derived from an EMBL/GenBank/DDBJ whole genome shotgun (WGS) entry which is preliminary data.</text>
</comment>
<dbReference type="PANTHER" id="PTHR21646:SF46">
    <property type="entry name" value="UBIQUITIN CARBOXYL-TERMINAL HYDROLASE"/>
    <property type="match status" value="1"/>
</dbReference>
<dbReference type="EMBL" id="WTPW01000269">
    <property type="protein sequence ID" value="KAF0528276.1"/>
    <property type="molecule type" value="Genomic_DNA"/>
</dbReference>
<dbReference type="GO" id="GO:0016579">
    <property type="term" value="P:protein deubiquitination"/>
    <property type="evidence" value="ECO:0007669"/>
    <property type="project" value="InterPro"/>
</dbReference>
<evidence type="ECO:0000313" key="3">
    <source>
        <dbReference type="Proteomes" id="UP000439903"/>
    </source>
</evidence>
<evidence type="ECO:0000313" key="2">
    <source>
        <dbReference type="EMBL" id="KAF0528276.1"/>
    </source>
</evidence>
<protein>
    <submittedName>
        <fullName evidence="2">Cysteine proteinase</fullName>
    </submittedName>
</protein>
<dbReference type="SUPFAM" id="SSF54001">
    <property type="entry name" value="Cysteine proteinases"/>
    <property type="match status" value="1"/>
</dbReference>
<gene>
    <name evidence="2" type="ORF">F8M41_013191</name>
</gene>
<keyword evidence="3" id="KW-1185">Reference proteome</keyword>
<organism evidence="2 3">
    <name type="scientific">Gigaspora margarita</name>
    <dbReference type="NCBI Taxonomy" id="4874"/>
    <lineage>
        <taxon>Eukaryota</taxon>
        <taxon>Fungi</taxon>
        <taxon>Fungi incertae sedis</taxon>
        <taxon>Mucoromycota</taxon>
        <taxon>Glomeromycotina</taxon>
        <taxon>Glomeromycetes</taxon>
        <taxon>Diversisporales</taxon>
        <taxon>Gigasporaceae</taxon>
        <taxon>Gigaspora</taxon>
    </lineage>
</organism>